<sequence length="572" mass="65977">MFDIKNYNTFETIEPINKGWSSDKKYYIETIKKEKRLLRLADISEYEKKKSEFEMMRELAKDGIPMSEPIDFGICDNGRKVYSLFTWCEGEDADIVLPRKTETEQYVLGIKAGQILREIHNIPAPNGQEEWGTRFNRKTDTKIKNYHNCGIKIDGDDKVITYLKENRHLLENRPQSFQHGDYHVGNMVISAEGELKIIDFNRNDYGDPWEEFNRIVWSAAASPHFATGQINGYFNGNPPMQFFKLLAFYISSNMLSSIPWAIPFGEDEINVMKDQAKAVLAWFDGMKNPLPTWYLADFYIQCIDTIPYKLKAPFDFSFIGQYGKVFKVFDDQDSGNICFGVENAGRKYFVKFAGAPTERYSGKPEEAIEKLKASVLIYQDLAHPTLITFIRAQEVGNGFAVIFEWTDGECMGKMYPASREKFMQMPDNTKLEVFEDIVAFHIHVIKKGYVAIDFYDGSIMYDFNSKKTHICDIDFYSKSPYLNTIGRMWGSSRFMAPEEYTLGAVIDERTNVYLMGATAFALFGDETDRTIEKWRLGEGLFKVALKAVSDNRDKRHQSLLELESEWSRASCM</sequence>
<feature type="domain" description="Protein kinase" evidence="1">
    <location>
        <begin position="311"/>
        <end position="572"/>
    </location>
</feature>
<dbReference type="InterPro" id="IPR002575">
    <property type="entry name" value="Aminoglycoside_PTrfase"/>
</dbReference>
<dbReference type="GO" id="GO:0004672">
    <property type="term" value="F:protein kinase activity"/>
    <property type="evidence" value="ECO:0007669"/>
    <property type="project" value="InterPro"/>
</dbReference>
<keyword evidence="3" id="KW-1185">Reference proteome</keyword>
<dbReference type="GO" id="GO:0005524">
    <property type="term" value="F:ATP binding"/>
    <property type="evidence" value="ECO:0007669"/>
    <property type="project" value="InterPro"/>
</dbReference>
<comment type="caution">
    <text evidence="2">The sequence shown here is derived from an EMBL/GenBank/DDBJ whole genome shotgun (WGS) entry which is preliminary data.</text>
</comment>
<accession>A0A940WYI8</accession>
<dbReference type="Gene3D" id="3.90.1200.10">
    <property type="match status" value="1"/>
</dbReference>
<dbReference type="EMBL" id="JAGKSQ010000002">
    <property type="protein sequence ID" value="MBP3950925.1"/>
    <property type="molecule type" value="Genomic_DNA"/>
</dbReference>
<dbReference type="Pfam" id="PF01636">
    <property type="entry name" value="APH"/>
    <property type="match status" value="1"/>
</dbReference>
<dbReference type="Gene3D" id="1.10.510.10">
    <property type="entry name" value="Transferase(Phosphotransferase) domain 1"/>
    <property type="match status" value="1"/>
</dbReference>
<evidence type="ECO:0000313" key="3">
    <source>
        <dbReference type="Proteomes" id="UP000678228"/>
    </source>
</evidence>
<dbReference type="PANTHER" id="PTHR41283:SF1">
    <property type="entry name" value="AMINOGLYCOSIDE PHOSPHOTRANSFERASE DOMAIN-CONTAINING PROTEIN"/>
    <property type="match status" value="1"/>
</dbReference>
<dbReference type="InterPro" id="IPR000719">
    <property type="entry name" value="Prot_kinase_dom"/>
</dbReference>
<dbReference type="RefSeq" id="WP_210596597.1">
    <property type="nucleotide sequence ID" value="NZ_JAGKSQ010000002.1"/>
</dbReference>
<evidence type="ECO:0000313" key="2">
    <source>
        <dbReference type="EMBL" id="MBP3950925.1"/>
    </source>
</evidence>
<gene>
    <name evidence="2" type="ORF">J7W16_07225</name>
</gene>
<proteinExistence type="predicted"/>
<name>A0A940WYI8_9BACI</name>
<evidence type="ECO:0000259" key="1">
    <source>
        <dbReference type="PROSITE" id="PS50011"/>
    </source>
</evidence>
<dbReference type="PANTHER" id="PTHR41283">
    <property type="entry name" value="AMINOGLYCOSIDE PHOSPHOTRANSFERASE"/>
    <property type="match status" value="1"/>
</dbReference>
<dbReference type="AlphaFoldDB" id="A0A940WYI8"/>
<dbReference type="Proteomes" id="UP000678228">
    <property type="component" value="Unassembled WGS sequence"/>
</dbReference>
<dbReference type="InterPro" id="IPR011009">
    <property type="entry name" value="Kinase-like_dom_sf"/>
</dbReference>
<organism evidence="2 3">
    <name type="scientific">Halalkalibacter suaedae</name>
    <dbReference type="NCBI Taxonomy" id="2822140"/>
    <lineage>
        <taxon>Bacteria</taxon>
        <taxon>Bacillati</taxon>
        <taxon>Bacillota</taxon>
        <taxon>Bacilli</taxon>
        <taxon>Bacillales</taxon>
        <taxon>Bacillaceae</taxon>
        <taxon>Halalkalibacter</taxon>
    </lineage>
</organism>
<dbReference type="PROSITE" id="PS50011">
    <property type="entry name" value="PROTEIN_KINASE_DOM"/>
    <property type="match status" value="1"/>
</dbReference>
<dbReference type="SUPFAM" id="SSF56112">
    <property type="entry name" value="Protein kinase-like (PK-like)"/>
    <property type="match status" value="2"/>
</dbReference>
<reference evidence="2" key="1">
    <citation type="submission" date="2021-03" db="EMBL/GenBank/DDBJ databases">
        <title>Bacillus suaedae sp. nov., isolated from Suaeda aralocaspica.</title>
        <authorList>
            <person name="Lei R.F.R."/>
        </authorList>
    </citation>
    <scope>NUCLEOTIDE SEQUENCE</scope>
    <source>
        <strain evidence="2">YZJH907-2</strain>
    </source>
</reference>
<protein>
    <submittedName>
        <fullName evidence="2">Phosphotransferase</fullName>
    </submittedName>
</protein>